<dbReference type="SUPFAM" id="SSF51735">
    <property type="entry name" value="NAD(P)-binding Rossmann-fold domains"/>
    <property type="match status" value="1"/>
</dbReference>
<dbReference type="AlphaFoldDB" id="G3YEX6"/>
<dbReference type="Gene3D" id="3.40.50.720">
    <property type="entry name" value="NAD(P)-binding Rossmann-like Domain"/>
    <property type="match status" value="1"/>
</dbReference>
<dbReference type="EMBL" id="ACJE01000021">
    <property type="protein sequence ID" value="EHA18313.1"/>
    <property type="molecule type" value="Genomic_DNA"/>
</dbReference>
<dbReference type="OrthoDB" id="10262413at2759"/>
<comment type="caution">
    <text evidence="2">The sequence shown here is derived from an EMBL/GenBank/DDBJ whole genome shotgun (WGS) entry which is preliminary data.</text>
</comment>
<evidence type="ECO:0000259" key="1">
    <source>
        <dbReference type="Pfam" id="PF01370"/>
    </source>
</evidence>
<gene>
    <name evidence="2" type="ORF">ASPNIDRAFT_47393</name>
</gene>
<feature type="domain" description="NAD-dependent epimerase/dehydratase" evidence="1">
    <location>
        <begin position="5"/>
        <end position="242"/>
    </location>
</feature>
<name>G3YEX6_ASPNA</name>
<dbReference type="STRING" id="380704.G3YEX6"/>
<evidence type="ECO:0000313" key="3">
    <source>
        <dbReference type="Proteomes" id="UP000009038"/>
    </source>
</evidence>
<reference evidence="2 3" key="1">
    <citation type="journal article" date="2011" name="Genome Res.">
        <title>Comparative genomics of citric-acid-producing Aspergillus niger ATCC 1015 versus enzyme-producing CBS 513.88.</title>
        <authorList>
            <person name="Andersen M.R."/>
            <person name="Salazar M.P."/>
            <person name="Schaap P.J."/>
            <person name="van de Vondervoort P.J."/>
            <person name="Culley D."/>
            <person name="Thykaer J."/>
            <person name="Frisvad J.C."/>
            <person name="Nielsen K.F."/>
            <person name="Albang R."/>
            <person name="Albermann K."/>
            <person name="Berka R.M."/>
            <person name="Braus G.H."/>
            <person name="Braus-Stromeyer S.A."/>
            <person name="Corrochano L.M."/>
            <person name="Dai Z."/>
            <person name="van Dijck P.W."/>
            <person name="Hofmann G."/>
            <person name="Lasure L.L."/>
            <person name="Magnuson J.K."/>
            <person name="Menke H."/>
            <person name="Meijer M."/>
            <person name="Meijer S.L."/>
            <person name="Nielsen J.B."/>
            <person name="Nielsen M.L."/>
            <person name="van Ooyen A.J."/>
            <person name="Pel H.J."/>
            <person name="Poulsen L."/>
            <person name="Samson R.A."/>
            <person name="Stam H."/>
            <person name="Tsang A."/>
            <person name="van den Brink J.M."/>
            <person name="Atkins A."/>
            <person name="Aerts A."/>
            <person name="Shapiro H."/>
            <person name="Pangilinan J."/>
            <person name="Salamov A."/>
            <person name="Lou Y."/>
            <person name="Lindquist E."/>
            <person name="Lucas S."/>
            <person name="Grimwood J."/>
            <person name="Grigoriev I.V."/>
            <person name="Kubicek C.P."/>
            <person name="Martinez D."/>
            <person name="van Peij N.N."/>
            <person name="Roubos J.A."/>
            <person name="Nielsen J."/>
            <person name="Baker S.E."/>
        </authorList>
    </citation>
    <scope>NUCLEOTIDE SEQUENCE [LARGE SCALE GENOMIC DNA]</scope>
    <source>
        <strain evidence="3">ATCC 1015 / CBS 113.46 / FGSC A1144 / LSHB Ac4 / NCTC 3858a / NRRL 328 / USDA 3528.7</strain>
    </source>
</reference>
<dbReference type="InterPro" id="IPR051783">
    <property type="entry name" value="NAD(P)-dependent_oxidoreduct"/>
</dbReference>
<accession>G3YEX6</accession>
<dbReference type="Proteomes" id="UP000009038">
    <property type="component" value="Unassembled WGS sequence"/>
</dbReference>
<organism evidence="2 3">
    <name type="scientific">Aspergillus niger (strain ATCC 1015 / CBS 113.46 / FGSC A1144 / LSHB Ac4 / NCTC 3858a / NRRL 328 / USDA 3528.7)</name>
    <dbReference type="NCBI Taxonomy" id="380704"/>
    <lineage>
        <taxon>Eukaryota</taxon>
        <taxon>Fungi</taxon>
        <taxon>Dikarya</taxon>
        <taxon>Ascomycota</taxon>
        <taxon>Pezizomycotina</taxon>
        <taxon>Eurotiomycetes</taxon>
        <taxon>Eurotiomycetidae</taxon>
        <taxon>Eurotiales</taxon>
        <taxon>Aspergillaceae</taxon>
        <taxon>Aspergillus</taxon>
        <taxon>Aspergillus subgen. Circumdati</taxon>
    </lineage>
</organism>
<dbReference type="PANTHER" id="PTHR48079">
    <property type="entry name" value="PROTEIN YEEZ"/>
    <property type="match status" value="1"/>
</dbReference>
<dbReference type="InterPro" id="IPR001509">
    <property type="entry name" value="Epimerase_deHydtase"/>
</dbReference>
<evidence type="ECO:0000313" key="2">
    <source>
        <dbReference type="EMBL" id="EHA18313.1"/>
    </source>
</evidence>
<dbReference type="GO" id="GO:0004029">
    <property type="term" value="F:aldehyde dehydrogenase (NAD+) activity"/>
    <property type="evidence" value="ECO:0007669"/>
    <property type="project" value="TreeGrafter"/>
</dbReference>
<dbReference type="Pfam" id="PF01370">
    <property type="entry name" value="Epimerase"/>
    <property type="match status" value="1"/>
</dbReference>
<sequence>MEYNILITGVSGYLGGTLLNRLKNAPLPKYHKLFALIRNPDQAHAVKQYAAEPLVFDIHDYESVLDNIQKYKINVVFSLVDAYSSTCQEHFIRALSELKKKTGQVVHFLHTSGAKAFSDHAGAPVDRTILDTEHSLLELQKSQHTDLPALQQVYHVLQLVGANTKIVELSESLGVRSYIFCPCMVYGKGEGFGNQVSIQTVAIVSTARATGHVRNLNESQQASWPVCHVVDNALLYIAILKKILSSEDCDHGQEGFYLASSGRVAWKDVYASIGAALFKRGLIKDSAVHPADEKVLAVMAETLKSSTDMVAPQLSGECTFTAKHGYEIGWKPLFPPDHIFEVMDEEVDLILSSNADKSERTQRNGAF</sequence>
<proteinExistence type="predicted"/>
<dbReference type="HOGENOM" id="CLU_007383_12_0_1"/>
<dbReference type="PANTHER" id="PTHR48079:SF6">
    <property type="entry name" value="NAD(P)-BINDING DOMAIN-CONTAINING PROTEIN-RELATED"/>
    <property type="match status" value="1"/>
</dbReference>
<dbReference type="InterPro" id="IPR036291">
    <property type="entry name" value="NAD(P)-bd_dom_sf"/>
</dbReference>
<dbReference type="GO" id="GO:0005737">
    <property type="term" value="C:cytoplasm"/>
    <property type="evidence" value="ECO:0007669"/>
    <property type="project" value="TreeGrafter"/>
</dbReference>
<dbReference type="VEuPathDB" id="FungiDB:ASPNIDRAFT2_47393"/>
<protein>
    <recommendedName>
        <fullName evidence="1">NAD-dependent epimerase/dehydratase domain-containing protein</fullName>
    </recommendedName>
</protein>